<dbReference type="SUPFAM" id="SSF53649">
    <property type="entry name" value="Alkaline phosphatase-like"/>
    <property type="match status" value="1"/>
</dbReference>
<evidence type="ECO:0000256" key="1">
    <source>
        <dbReference type="SAM" id="Phobius"/>
    </source>
</evidence>
<dbReference type="PANTHER" id="PTHR10151:SF120">
    <property type="entry name" value="BIS(5'-ADENOSYL)-TRIPHOSPHATASE"/>
    <property type="match status" value="1"/>
</dbReference>
<feature type="chain" id="PRO_5004841023" description="Sulfatase N-terminal domain-containing protein" evidence="2">
    <location>
        <begin position="23"/>
        <end position="400"/>
    </location>
</feature>
<dbReference type="GO" id="GO:0016787">
    <property type="term" value="F:hydrolase activity"/>
    <property type="evidence" value="ECO:0007669"/>
    <property type="project" value="UniProtKB-ARBA"/>
</dbReference>
<dbReference type="AlphaFoldDB" id="W4GI52"/>
<dbReference type="InterPro" id="IPR002591">
    <property type="entry name" value="Phosphodiest/P_Trfase"/>
</dbReference>
<feature type="signal peptide" evidence="2">
    <location>
        <begin position="1"/>
        <end position="22"/>
    </location>
</feature>
<dbReference type="VEuPathDB" id="FungiDB:H257_07420"/>
<feature type="transmembrane region" description="Helical" evidence="1">
    <location>
        <begin position="368"/>
        <end position="388"/>
    </location>
</feature>
<sequence length="400" mass="43558">MTVNIFVVALMVLALASQDTLASVRDLRGYGSAKHVVLIGLDGLDVRCLHQALANGSAPHLEYLRNHGVYTDKARNNRPAVSLPNWASILYGAGVMFHGVTSNGWTYCTHDEDDVNYTPPYLDECVVYPDLFTVAKQQQPDFTTALFYEWVNFDSILPNETVAIDTRRFIDSSDCGGTTNASILLTDEALTLITATAMPQLLVLHYDEADACATESSCFADIGQFAIAAADANIGRLLDAVASAGLANSTVFVVVSDHGRNEDGTHHGGKAKSNFETQWVVYGQDIIEGSRELKSAISIEDTAPTVAHFLGFDAPLEWHGRVVREVLLQANESLYSAAKSPWGTCLNADCGNRKLGLPDVQKVVEVNWTMGIVSTCVVVGGLCLAMFVRFYSYRRGYEEV</sequence>
<protein>
    <recommendedName>
        <fullName evidence="4">Sulfatase N-terminal domain-containing protein</fullName>
    </recommendedName>
</protein>
<dbReference type="EMBL" id="KI913128">
    <property type="protein sequence ID" value="ETV79400.1"/>
    <property type="molecule type" value="Genomic_DNA"/>
</dbReference>
<accession>W4GI52</accession>
<dbReference type="GeneID" id="20809416"/>
<keyword evidence="1" id="KW-0812">Transmembrane</keyword>
<evidence type="ECO:0000313" key="3">
    <source>
        <dbReference type="EMBL" id="ETV79400.1"/>
    </source>
</evidence>
<dbReference type="STRING" id="112090.W4GI52"/>
<evidence type="ECO:0008006" key="4">
    <source>
        <dbReference type="Google" id="ProtNLM"/>
    </source>
</evidence>
<dbReference type="OrthoDB" id="415411at2759"/>
<dbReference type="InterPro" id="IPR017850">
    <property type="entry name" value="Alkaline_phosphatase_core_sf"/>
</dbReference>
<dbReference type="PANTHER" id="PTHR10151">
    <property type="entry name" value="ECTONUCLEOTIDE PYROPHOSPHATASE/PHOSPHODIESTERASE"/>
    <property type="match status" value="1"/>
</dbReference>
<keyword evidence="1" id="KW-0472">Membrane</keyword>
<keyword evidence="1" id="KW-1133">Transmembrane helix</keyword>
<proteinExistence type="predicted"/>
<keyword evidence="2" id="KW-0732">Signal</keyword>
<dbReference type="RefSeq" id="XP_009831241.1">
    <property type="nucleotide sequence ID" value="XM_009832939.1"/>
</dbReference>
<dbReference type="Gene3D" id="3.40.720.10">
    <property type="entry name" value="Alkaline Phosphatase, subunit A"/>
    <property type="match status" value="1"/>
</dbReference>
<gene>
    <name evidence="3" type="ORF">H257_07420</name>
</gene>
<reference evidence="3" key="1">
    <citation type="submission" date="2013-12" db="EMBL/GenBank/DDBJ databases">
        <title>The Genome Sequence of Aphanomyces astaci APO3.</title>
        <authorList>
            <consortium name="The Broad Institute Genomics Platform"/>
            <person name="Russ C."/>
            <person name="Tyler B."/>
            <person name="van West P."/>
            <person name="Dieguez-Uribeondo J."/>
            <person name="Young S.K."/>
            <person name="Zeng Q."/>
            <person name="Gargeya S."/>
            <person name="Fitzgerald M."/>
            <person name="Abouelleil A."/>
            <person name="Alvarado L."/>
            <person name="Chapman S.B."/>
            <person name="Gainer-Dewar J."/>
            <person name="Goldberg J."/>
            <person name="Griggs A."/>
            <person name="Gujja S."/>
            <person name="Hansen M."/>
            <person name="Howarth C."/>
            <person name="Imamovic A."/>
            <person name="Ireland A."/>
            <person name="Larimer J."/>
            <person name="McCowan C."/>
            <person name="Murphy C."/>
            <person name="Pearson M."/>
            <person name="Poon T.W."/>
            <person name="Priest M."/>
            <person name="Roberts A."/>
            <person name="Saif S."/>
            <person name="Shea T."/>
            <person name="Sykes S."/>
            <person name="Wortman J."/>
            <person name="Nusbaum C."/>
            <person name="Birren B."/>
        </authorList>
    </citation>
    <scope>NUCLEOTIDE SEQUENCE [LARGE SCALE GENOMIC DNA]</scope>
    <source>
        <strain evidence="3">APO3</strain>
    </source>
</reference>
<name>W4GI52_APHAT</name>
<evidence type="ECO:0000256" key="2">
    <source>
        <dbReference type="SAM" id="SignalP"/>
    </source>
</evidence>
<dbReference type="Pfam" id="PF01663">
    <property type="entry name" value="Phosphodiest"/>
    <property type="match status" value="1"/>
</dbReference>
<organism evidence="3">
    <name type="scientific">Aphanomyces astaci</name>
    <name type="common">Crayfish plague agent</name>
    <dbReference type="NCBI Taxonomy" id="112090"/>
    <lineage>
        <taxon>Eukaryota</taxon>
        <taxon>Sar</taxon>
        <taxon>Stramenopiles</taxon>
        <taxon>Oomycota</taxon>
        <taxon>Saprolegniomycetes</taxon>
        <taxon>Saprolegniales</taxon>
        <taxon>Verrucalvaceae</taxon>
        <taxon>Aphanomyces</taxon>
    </lineage>
</organism>